<protein>
    <recommendedName>
        <fullName evidence="2">Antitoxin</fullName>
    </recommendedName>
</protein>
<dbReference type="NCBIfam" id="TIGR01552">
    <property type="entry name" value="phd_fam"/>
    <property type="match status" value="1"/>
</dbReference>
<dbReference type="Proteomes" id="UP001055940">
    <property type="component" value="Chromosome"/>
</dbReference>
<feature type="region of interest" description="Disordered" evidence="3">
    <location>
        <begin position="73"/>
        <end position="102"/>
    </location>
</feature>
<gene>
    <name evidence="4" type="ORF">NE857_27080</name>
</gene>
<evidence type="ECO:0000313" key="5">
    <source>
        <dbReference type="Proteomes" id="UP001055940"/>
    </source>
</evidence>
<comment type="similarity">
    <text evidence="1 2">Belongs to the phD/YefM antitoxin family.</text>
</comment>
<comment type="function">
    <text evidence="2">Antitoxin component of a type II toxin-antitoxin (TA) system.</text>
</comment>
<dbReference type="Gene3D" id="3.40.1620.10">
    <property type="entry name" value="YefM-like domain"/>
    <property type="match status" value="1"/>
</dbReference>
<dbReference type="SUPFAM" id="SSF143120">
    <property type="entry name" value="YefM-like"/>
    <property type="match status" value="1"/>
</dbReference>
<accession>A0ABY5D5X6</accession>
<dbReference type="Pfam" id="PF02604">
    <property type="entry name" value="PhdYeFM_antitox"/>
    <property type="match status" value="1"/>
</dbReference>
<evidence type="ECO:0000256" key="1">
    <source>
        <dbReference type="ARBA" id="ARBA00009981"/>
    </source>
</evidence>
<keyword evidence="5" id="KW-1185">Reference proteome</keyword>
<dbReference type="InterPro" id="IPR006442">
    <property type="entry name" value="Antitoxin_Phd/YefM"/>
</dbReference>
<sequence length="102" mass="11607">MMMLPMMSMLPLAEVRNNLSKIVDEVERTHDAVTITRNGRPSAVVLSVDDYESMLETFALLESQEDQERLAQAKEEYERGDVVTGDEMAELMRERSPRKGST</sequence>
<evidence type="ECO:0000313" key="4">
    <source>
        <dbReference type="EMBL" id="USY18903.1"/>
    </source>
</evidence>
<evidence type="ECO:0000256" key="3">
    <source>
        <dbReference type="SAM" id="MobiDB-lite"/>
    </source>
</evidence>
<dbReference type="InterPro" id="IPR036165">
    <property type="entry name" value="YefM-like_sf"/>
</dbReference>
<evidence type="ECO:0000256" key="2">
    <source>
        <dbReference type="RuleBase" id="RU362080"/>
    </source>
</evidence>
<reference evidence="4" key="1">
    <citation type="submission" date="2022-06" db="EMBL/GenBank/DDBJ databases">
        <authorList>
            <person name="Ping M."/>
        </authorList>
    </citation>
    <scope>NUCLEOTIDE SEQUENCE</scope>
    <source>
        <strain evidence="4">JCM11759T</strain>
    </source>
</reference>
<dbReference type="PANTHER" id="PTHR33713">
    <property type="entry name" value="ANTITOXIN YAFN-RELATED"/>
    <property type="match status" value="1"/>
</dbReference>
<dbReference type="RefSeq" id="WP_254418212.1">
    <property type="nucleotide sequence ID" value="NZ_BAAAJB010000012.1"/>
</dbReference>
<dbReference type="PANTHER" id="PTHR33713:SF6">
    <property type="entry name" value="ANTITOXIN YEFM"/>
    <property type="match status" value="1"/>
</dbReference>
<dbReference type="EMBL" id="CP099837">
    <property type="protein sequence ID" value="USY18903.1"/>
    <property type="molecule type" value="Genomic_DNA"/>
</dbReference>
<dbReference type="Gene3D" id="1.10.1220.170">
    <property type="match status" value="1"/>
</dbReference>
<name>A0ABY5D5X6_9ACTN</name>
<feature type="compositionally biased region" description="Basic and acidic residues" evidence="3">
    <location>
        <begin position="90"/>
        <end position="102"/>
    </location>
</feature>
<dbReference type="InterPro" id="IPR051405">
    <property type="entry name" value="phD/YefM_antitoxin"/>
</dbReference>
<proteinExistence type="inferred from homology"/>
<organism evidence="4 5">
    <name type="scientific">Nocardiopsis exhalans</name>
    <dbReference type="NCBI Taxonomy" id="163604"/>
    <lineage>
        <taxon>Bacteria</taxon>
        <taxon>Bacillati</taxon>
        <taxon>Actinomycetota</taxon>
        <taxon>Actinomycetes</taxon>
        <taxon>Streptosporangiales</taxon>
        <taxon>Nocardiopsidaceae</taxon>
        <taxon>Nocardiopsis</taxon>
    </lineage>
</organism>